<keyword evidence="3" id="KW-0547">Nucleotide-binding</keyword>
<keyword evidence="5" id="KW-0133">Cell shape</keyword>
<keyword evidence="8" id="KW-0961">Cell wall biogenesis/degradation</keyword>
<accession>S5DW24</accession>
<feature type="domain" description="Mur ligase central" evidence="11">
    <location>
        <begin position="108"/>
        <end position="273"/>
    </location>
</feature>
<dbReference type="Gene3D" id="3.90.190.20">
    <property type="entry name" value="Mur ligase, C-terminal domain"/>
    <property type="match status" value="1"/>
</dbReference>
<keyword evidence="1 12" id="KW-0436">Ligase</keyword>
<evidence type="ECO:0000256" key="5">
    <source>
        <dbReference type="ARBA" id="ARBA00022960"/>
    </source>
</evidence>
<organism evidence="12">
    <name type="scientific">Candidatus Actinomarina minuta</name>
    <dbReference type="NCBI Taxonomy" id="1389454"/>
    <lineage>
        <taxon>Bacteria</taxon>
        <taxon>Bacillati</taxon>
        <taxon>Actinomycetota</taxon>
        <taxon>Actinomycetes</taxon>
        <taxon>Candidatus Actinomarinidae</taxon>
        <taxon>Candidatus Actinomarinales</taxon>
        <taxon>Candidatus Actinomarineae</taxon>
        <taxon>Candidatus Actinomarinaceae</taxon>
        <taxon>Candidatus Actinomarina</taxon>
    </lineage>
</organism>
<dbReference type="GO" id="GO:0071555">
    <property type="term" value="P:cell wall organization"/>
    <property type="evidence" value="ECO:0007669"/>
    <property type="project" value="UniProtKB-KW"/>
</dbReference>
<evidence type="ECO:0000256" key="2">
    <source>
        <dbReference type="ARBA" id="ARBA00022618"/>
    </source>
</evidence>
<evidence type="ECO:0000256" key="8">
    <source>
        <dbReference type="ARBA" id="ARBA00023316"/>
    </source>
</evidence>
<dbReference type="GO" id="GO:0016881">
    <property type="term" value="F:acid-amino acid ligase activity"/>
    <property type="evidence" value="ECO:0007669"/>
    <property type="project" value="InterPro"/>
</dbReference>
<dbReference type="Pfam" id="PF02875">
    <property type="entry name" value="Mur_ligase_C"/>
    <property type="match status" value="1"/>
</dbReference>
<evidence type="ECO:0000259" key="11">
    <source>
        <dbReference type="Pfam" id="PF08245"/>
    </source>
</evidence>
<dbReference type="EMBL" id="KC811124">
    <property type="protein sequence ID" value="AGQ19182.1"/>
    <property type="molecule type" value="Genomic_DNA"/>
</dbReference>
<dbReference type="GO" id="GO:0005524">
    <property type="term" value="F:ATP binding"/>
    <property type="evidence" value="ECO:0007669"/>
    <property type="project" value="UniProtKB-KW"/>
</dbReference>
<keyword evidence="6" id="KW-0573">Peptidoglycan synthesis</keyword>
<dbReference type="SUPFAM" id="SSF51984">
    <property type="entry name" value="MurCD N-terminal domain"/>
    <property type="match status" value="1"/>
</dbReference>
<dbReference type="InterPro" id="IPR004101">
    <property type="entry name" value="Mur_ligase_C"/>
</dbReference>
<dbReference type="PANTHER" id="PTHR43445:SF3">
    <property type="entry name" value="UDP-N-ACETYLMURAMATE--L-ALANINE LIGASE"/>
    <property type="match status" value="1"/>
</dbReference>
<sequence>MINFNKIYILGIGGTGMSSIAKYISQSGLKVKGYDQRKSYITNTLQQEGIDIDFSLDDITYESDTLYIYSTAFNISKTNLEPFLSEPNIISRPQYLEDLSRERAIIGVTGTHGKTSTTALLSHIFHYNNRDVSYIYGGVTSFNGIGGHFGKNDEILILEADEAFNTFRNIQIQDLIVTNIDEDHLDYYETYENLLDAFKHVISNAKGNIVLNFDNLELKKMKLDKNTFSYSTEKSSDFVLKDNQSIVYNSIEYPIETNMIGNHFMSNITAAVYQAYLNGISIEDSLTAVKHFPGVKRRAEYLGSANEVKVYDDYGHHPTEIDATISSLSDNTSGKLFVVFQPHRYSRTKLHKEKFQQSLQKATESIVVDIYPSGEKPIPGVTSKSFEGDNIKYIKSMRAVPNYLASRVKKGDTILTIGAGDITLLGPQILKYLDEEK</sequence>
<evidence type="ECO:0000256" key="1">
    <source>
        <dbReference type="ARBA" id="ARBA00022598"/>
    </source>
</evidence>
<keyword evidence="2" id="KW-0132">Cell division</keyword>
<feature type="domain" description="Mur ligase C-terminal" evidence="10">
    <location>
        <begin position="297"/>
        <end position="420"/>
    </location>
</feature>
<feature type="domain" description="Mur ligase N-terminal catalytic" evidence="9">
    <location>
        <begin position="6"/>
        <end position="100"/>
    </location>
</feature>
<dbReference type="InterPro" id="IPR013221">
    <property type="entry name" value="Mur_ligase_cen"/>
</dbReference>
<evidence type="ECO:0000256" key="7">
    <source>
        <dbReference type="ARBA" id="ARBA00023306"/>
    </source>
</evidence>
<dbReference type="Pfam" id="PF08245">
    <property type="entry name" value="Mur_ligase_M"/>
    <property type="match status" value="1"/>
</dbReference>
<evidence type="ECO:0000259" key="10">
    <source>
        <dbReference type="Pfam" id="PF02875"/>
    </source>
</evidence>
<dbReference type="GO" id="GO:0009252">
    <property type="term" value="P:peptidoglycan biosynthetic process"/>
    <property type="evidence" value="ECO:0007669"/>
    <property type="project" value="UniProtKB-KW"/>
</dbReference>
<reference evidence="12" key="1">
    <citation type="journal article" date="2013" name="Sci. Rep.">
        <title>Metagenomics uncovers a new group of low GC and ultra-small marine Actinobacteria.</title>
        <authorList>
            <person name="Ghai R."/>
            <person name="Mizuno C.M."/>
            <person name="Picazo A."/>
            <person name="Camacho A."/>
            <person name="Rodriguez-Valera F."/>
        </authorList>
    </citation>
    <scope>NUCLEOTIDE SEQUENCE</scope>
</reference>
<evidence type="ECO:0000259" key="9">
    <source>
        <dbReference type="Pfam" id="PF01225"/>
    </source>
</evidence>
<dbReference type="InterPro" id="IPR036565">
    <property type="entry name" value="Mur-like_cat_sf"/>
</dbReference>
<evidence type="ECO:0000313" key="12">
    <source>
        <dbReference type="EMBL" id="AGQ19182.1"/>
    </source>
</evidence>
<dbReference type="GO" id="GO:0051301">
    <property type="term" value="P:cell division"/>
    <property type="evidence" value="ECO:0007669"/>
    <property type="project" value="UniProtKB-KW"/>
</dbReference>
<dbReference type="SUPFAM" id="SSF53623">
    <property type="entry name" value="MurD-like peptide ligases, catalytic domain"/>
    <property type="match status" value="1"/>
</dbReference>
<keyword evidence="4" id="KW-0067">ATP-binding</keyword>
<name>S5DW24_9ACTN</name>
<keyword evidence="7" id="KW-0131">Cell cycle</keyword>
<dbReference type="PANTHER" id="PTHR43445">
    <property type="entry name" value="UDP-N-ACETYLMURAMATE--L-ALANINE LIGASE-RELATED"/>
    <property type="match status" value="1"/>
</dbReference>
<evidence type="ECO:0000256" key="3">
    <source>
        <dbReference type="ARBA" id="ARBA00022741"/>
    </source>
</evidence>
<dbReference type="GO" id="GO:0008360">
    <property type="term" value="P:regulation of cell shape"/>
    <property type="evidence" value="ECO:0007669"/>
    <property type="project" value="UniProtKB-KW"/>
</dbReference>
<dbReference type="AlphaFoldDB" id="S5DW24"/>
<evidence type="ECO:0000256" key="6">
    <source>
        <dbReference type="ARBA" id="ARBA00022984"/>
    </source>
</evidence>
<evidence type="ECO:0000256" key="4">
    <source>
        <dbReference type="ARBA" id="ARBA00022840"/>
    </source>
</evidence>
<dbReference type="InterPro" id="IPR036615">
    <property type="entry name" value="Mur_ligase_C_dom_sf"/>
</dbReference>
<protein>
    <submittedName>
        <fullName evidence="12">UDP-N-acetylmuramate-alanine ligase</fullName>
    </submittedName>
</protein>
<proteinExistence type="predicted"/>
<dbReference type="Pfam" id="PF01225">
    <property type="entry name" value="Mur_ligase"/>
    <property type="match status" value="1"/>
</dbReference>
<dbReference type="InterPro" id="IPR050061">
    <property type="entry name" value="MurCDEF_pg_biosynth"/>
</dbReference>
<dbReference type="SUPFAM" id="SSF53244">
    <property type="entry name" value="MurD-like peptide ligases, peptide-binding domain"/>
    <property type="match status" value="1"/>
</dbReference>
<dbReference type="Gene3D" id="3.40.1190.10">
    <property type="entry name" value="Mur-like, catalytic domain"/>
    <property type="match status" value="1"/>
</dbReference>
<dbReference type="Gene3D" id="3.40.50.720">
    <property type="entry name" value="NAD(P)-binding Rossmann-like Domain"/>
    <property type="match status" value="1"/>
</dbReference>
<dbReference type="InterPro" id="IPR000713">
    <property type="entry name" value="Mur_ligase_N"/>
</dbReference>